<proteinExistence type="predicted"/>
<dbReference type="PATRIC" id="fig|1117108.3.peg.3551"/>
<name>S9SP08_PAEAL</name>
<keyword evidence="1" id="KW-1133">Transmembrane helix</keyword>
<dbReference type="PROSITE" id="PS51257">
    <property type="entry name" value="PROKAR_LIPOPROTEIN"/>
    <property type="match status" value="1"/>
</dbReference>
<dbReference type="eggNOG" id="COG0840">
    <property type="taxonomic scope" value="Bacteria"/>
</dbReference>
<gene>
    <name evidence="2" type="ORF">PAALTS15_17216</name>
</gene>
<keyword evidence="1" id="KW-0472">Membrane</keyword>
<evidence type="ECO:0000256" key="1">
    <source>
        <dbReference type="SAM" id="Phobius"/>
    </source>
</evidence>
<dbReference type="RefSeq" id="WP_021260731.1">
    <property type="nucleotide sequence ID" value="NZ_ATMT01000060.1"/>
</dbReference>
<comment type="caution">
    <text evidence="2">The sequence shown here is derived from an EMBL/GenBank/DDBJ whole genome shotgun (WGS) entry which is preliminary data.</text>
</comment>
<organism evidence="2 3">
    <name type="scientific">Paenibacillus alvei TS-15</name>
    <dbReference type="NCBI Taxonomy" id="1117108"/>
    <lineage>
        <taxon>Bacteria</taxon>
        <taxon>Bacillati</taxon>
        <taxon>Bacillota</taxon>
        <taxon>Bacilli</taxon>
        <taxon>Bacillales</taxon>
        <taxon>Paenibacillaceae</taxon>
        <taxon>Paenibacillus</taxon>
    </lineage>
</organism>
<accession>S9SP08</accession>
<sequence>MGEGKKKTAISFFSKTLMFSISGIVLACMIMSVISYAIMSRALTGSLEEQATGVATLWKNRFEVEDLKRGKTSLSSDSTIQKKLVSLLDELSNGNANVAQGFIFEPDLVDGTKTRIISNPTHLLKVGLKPGELFDQPTDMVKAFQSLKQTKSIVIPPIYNDDIGSWLTVLVPVLDQQQQLVAVFGIDVNASII</sequence>
<feature type="transmembrane region" description="Helical" evidence="1">
    <location>
        <begin position="12"/>
        <end position="39"/>
    </location>
</feature>
<evidence type="ECO:0000313" key="2">
    <source>
        <dbReference type="EMBL" id="EPY05818.1"/>
    </source>
</evidence>
<reference evidence="2 3" key="1">
    <citation type="submission" date="2013-05" db="EMBL/GenBank/DDBJ databases">
        <authorList>
            <person name="Strain E.A."/>
            <person name="Brown E."/>
            <person name="Allard M.W."/>
            <person name="Luo Y.L."/>
        </authorList>
    </citation>
    <scope>NUCLEOTIDE SEQUENCE [LARGE SCALE GENOMIC DNA]</scope>
    <source>
        <strain evidence="2 3">TS-15</strain>
    </source>
</reference>
<evidence type="ECO:0000313" key="3">
    <source>
        <dbReference type="Proteomes" id="UP000015344"/>
    </source>
</evidence>
<keyword evidence="1" id="KW-0812">Transmembrane</keyword>
<protein>
    <submittedName>
        <fullName evidence="2">Methyl-accepting chemotaxis protein</fullName>
    </submittedName>
</protein>
<dbReference type="EMBL" id="ATMT01000060">
    <property type="protein sequence ID" value="EPY05818.1"/>
    <property type="molecule type" value="Genomic_DNA"/>
</dbReference>
<dbReference type="Proteomes" id="UP000015344">
    <property type="component" value="Unassembled WGS sequence"/>
</dbReference>
<dbReference type="AlphaFoldDB" id="S9SP08"/>